<dbReference type="PANTHER" id="PTHR31998">
    <property type="entry name" value="K(+)-INSENSITIVE PYROPHOSPHATE-ENERGIZED PROTON PUMP"/>
    <property type="match status" value="1"/>
</dbReference>
<keyword evidence="6" id="KW-1278">Translocase</keyword>
<dbReference type="AlphaFoldDB" id="A0A9Q0FPX9"/>
<keyword evidence="11" id="KW-1185">Reference proteome</keyword>
<accession>A0A9Q0FPX9</accession>
<dbReference type="GO" id="GO:0009678">
    <property type="term" value="F:diphosphate hydrolysis-driven proton transmembrane transporter activity"/>
    <property type="evidence" value="ECO:0007669"/>
    <property type="project" value="UniProtKB-EC"/>
</dbReference>
<evidence type="ECO:0000256" key="9">
    <source>
        <dbReference type="ARBA" id="ARBA00023136"/>
    </source>
</evidence>
<keyword evidence="7" id="KW-1133">Transmembrane helix</keyword>
<evidence type="ECO:0000256" key="7">
    <source>
        <dbReference type="ARBA" id="ARBA00022989"/>
    </source>
</evidence>
<evidence type="ECO:0000256" key="2">
    <source>
        <dbReference type="ARBA" id="ARBA00013242"/>
    </source>
</evidence>
<reference evidence="10" key="1">
    <citation type="submission" date="2022-02" db="EMBL/GenBank/DDBJ databases">
        <authorList>
            <person name="Henning P.M."/>
            <person name="McCubbin A.G."/>
            <person name="Shore J.S."/>
        </authorList>
    </citation>
    <scope>NUCLEOTIDE SEQUENCE</scope>
    <source>
        <strain evidence="10">F60SS</strain>
        <tissue evidence="10">Leaves</tissue>
    </source>
</reference>
<protein>
    <recommendedName>
        <fullName evidence="2">H(+)-exporting diphosphatase</fullName>
        <ecNumber evidence="2">7.1.3.1</ecNumber>
    </recommendedName>
</protein>
<evidence type="ECO:0000313" key="11">
    <source>
        <dbReference type="Proteomes" id="UP001141552"/>
    </source>
</evidence>
<keyword evidence="9" id="KW-0472">Membrane</keyword>
<evidence type="ECO:0000256" key="3">
    <source>
        <dbReference type="ARBA" id="ARBA00022448"/>
    </source>
</evidence>
<keyword evidence="4" id="KW-0812">Transmembrane</keyword>
<organism evidence="10 11">
    <name type="scientific">Turnera subulata</name>
    <dbReference type="NCBI Taxonomy" id="218843"/>
    <lineage>
        <taxon>Eukaryota</taxon>
        <taxon>Viridiplantae</taxon>
        <taxon>Streptophyta</taxon>
        <taxon>Embryophyta</taxon>
        <taxon>Tracheophyta</taxon>
        <taxon>Spermatophyta</taxon>
        <taxon>Magnoliopsida</taxon>
        <taxon>eudicotyledons</taxon>
        <taxon>Gunneridae</taxon>
        <taxon>Pentapetalae</taxon>
        <taxon>rosids</taxon>
        <taxon>fabids</taxon>
        <taxon>Malpighiales</taxon>
        <taxon>Passifloraceae</taxon>
        <taxon>Turnera</taxon>
    </lineage>
</organism>
<proteinExistence type="predicted"/>
<dbReference type="GO" id="GO:0004427">
    <property type="term" value="F:inorganic diphosphate phosphatase activity"/>
    <property type="evidence" value="ECO:0007669"/>
    <property type="project" value="InterPro"/>
</dbReference>
<evidence type="ECO:0000256" key="1">
    <source>
        <dbReference type="ARBA" id="ARBA00004127"/>
    </source>
</evidence>
<dbReference type="EMBL" id="JAKUCV010004710">
    <property type="protein sequence ID" value="KAJ4834412.1"/>
    <property type="molecule type" value="Genomic_DNA"/>
</dbReference>
<dbReference type="InterPro" id="IPR004131">
    <property type="entry name" value="PPase-energised_H-pump"/>
</dbReference>
<dbReference type="EC" id="7.1.3.1" evidence="2"/>
<sequence>MKTGNQVVEIDGNMDLTKELQLIFVEAVQKCFSIGEDDMKFALIQLHSGELMLEKIGSIVYNLELLVDSFFYPIFHVLTLNRSPKARVQACTELRFLRGYGLGGSSMDLFGRVGGGIYTKAADVGADLIRKVERNIPEDDPRNPTVIADLFGDNKPKSLSNFSRSAAK</sequence>
<dbReference type="Pfam" id="PF03030">
    <property type="entry name" value="H_PPase"/>
    <property type="match status" value="1"/>
</dbReference>
<dbReference type="GO" id="GO:0012505">
    <property type="term" value="C:endomembrane system"/>
    <property type="evidence" value="ECO:0007669"/>
    <property type="project" value="UniProtKB-SubCell"/>
</dbReference>
<gene>
    <name evidence="10" type="ORF">Tsubulata_035313</name>
</gene>
<evidence type="ECO:0000313" key="10">
    <source>
        <dbReference type="EMBL" id="KAJ4834412.1"/>
    </source>
</evidence>
<reference evidence="10" key="2">
    <citation type="journal article" date="2023" name="Plants (Basel)">
        <title>Annotation of the Turnera subulata (Passifloraceae) Draft Genome Reveals the S-Locus Evolved after the Divergence of Turneroideae from Passifloroideae in a Stepwise Manner.</title>
        <authorList>
            <person name="Henning P.M."/>
            <person name="Roalson E.H."/>
            <person name="Mir W."/>
            <person name="McCubbin A.G."/>
            <person name="Shore J.S."/>
        </authorList>
    </citation>
    <scope>NUCLEOTIDE SEQUENCE</scope>
    <source>
        <strain evidence="10">F60SS</strain>
    </source>
</reference>
<comment type="caution">
    <text evidence="10">The sequence shown here is derived from an EMBL/GenBank/DDBJ whole genome shotgun (WGS) entry which is preliminary data.</text>
</comment>
<dbReference type="Proteomes" id="UP001141552">
    <property type="component" value="Unassembled WGS sequence"/>
</dbReference>
<keyword evidence="3" id="KW-0813">Transport</keyword>
<evidence type="ECO:0000256" key="6">
    <source>
        <dbReference type="ARBA" id="ARBA00022967"/>
    </source>
</evidence>
<dbReference type="OrthoDB" id="5210at2759"/>
<evidence type="ECO:0000256" key="4">
    <source>
        <dbReference type="ARBA" id="ARBA00022692"/>
    </source>
</evidence>
<dbReference type="GO" id="GO:0016020">
    <property type="term" value="C:membrane"/>
    <property type="evidence" value="ECO:0007669"/>
    <property type="project" value="InterPro"/>
</dbReference>
<evidence type="ECO:0000256" key="5">
    <source>
        <dbReference type="ARBA" id="ARBA00022842"/>
    </source>
</evidence>
<comment type="subcellular location">
    <subcellularLocation>
        <location evidence="1">Endomembrane system</location>
        <topology evidence="1">Multi-pass membrane protein</topology>
    </subcellularLocation>
</comment>
<keyword evidence="5" id="KW-0460">Magnesium</keyword>
<evidence type="ECO:0000256" key="8">
    <source>
        <dbReference type="ARBA" id="ARBA00023065"/>
    </source>
</evidence>
<keyword evidence="8" id="KW-0406">Ion transport</keyword>
<name>A0A9Q0FPX9_9ROSI</name>